<dbReference type="OrthoDB" id="2121879at2759"/>
<evidence type="ECO:0000259" key="3">
    <source>
        <dbReference type="Pfam" id="PF24808"/>
    </source>
</evidence>
<dbReference type="EMBL" id="JAANYQ010000009">
    <property type="protein sequence ID" value="KAF4122525.1"/>
    <property type="molecule type" value="Genomic_DNA"/>
</dbReference>
<evidence type="ECO:0000256" key="1">
    <source>
        <dbReference type="SAM" id="MobiDB-lite"/>
    </source>
</evidence>
<reference evidence="4" key="1">
    <citation type="submission" date="2020-03" db="EMBL/GenBank/DDBJ databases">
        <title>Site-based positive gene gene selection in Geosmithia morbida across the United States reveals a broad range of putative effectors and factors for local host and environmental adapation.</title>
        <authorList>
            <person name="Onufrak A."/>
            <person name="Murdoch R.W."/>
            <person name="Gazis R."/>
            <person name="Huff M."/>
            <person name="Staton M."/>
            <person name="Klingeman W."/>
            <person name="Hadziabdic D."/>
        </authorList>
    </citation>
    <scope>NUCLEOTIDE SEQUENCE</scope>
    <source>
        <strain evidence="4">1262</strain>
    </source>
</reference>
<dbReference type="InterPro" id="IPR056124">
    <property type="entry name" value="DUF7707"/>
</dbReference>
<proteinExistence type="predicted"/>
<organism evidence="4 5">
    <name type="scientific">Geosmithia morbida</name>
    <dbReference type="NCBI Taxonomy" id="1094350"/>
    <lineage>
        <taxon>Eukaryota</taxon>
        <taxon>Fungi</taxon>
        <taxon>Dikarya</taxon>
        <taxon>Ascomycota</taxon>
        <taxon>Pezizomycotina</taxon>
        <taxon>Sordariomycetes</taxon>
        <taxon>Hypocreomycetidae</taxon>
        <taxon>Hypocreales</taxon>
        <taxon>Bionectriaceae</taxon>
        <taxon>Geosmithia</taxon>
    </lineage>
</organism>
<dbReference type="RefSeq" id="XP_035321177.1">
    <property type="nucleotide sequence ID" value="XM_035469482.1"/>
</dbReference>
<keyword evidence="2" id="KW-0732">Signal</keyword>
<comment type="caution">
    <text evidence="4">The sequence shown here is derived from an EMBL/GenBank/DDBJ whole genome shotgun (WGS) entry which is preliminary data.</text>
</comment>
<name>A0A9P5D475_9HYPO</name>
<keyword evidence="5" id="KW-1185">Reference proteome</keyword>
<evidence type="ECO:0000313" key="5">
    <source>
        <dbReference type="Proteomes" id="UP000749293"/>
    </source>
</evidence>
<feature type="domain" description="DUF7707" evidence="3">
    <location>
        <begin position="25"/>
        <end position="125"/>
    </location>
</feature>
<dbReference type="Pfam" id="PF24808">
    <property type="entry name" value="DUF7707"/>
    <property type="match status" value="1"/>
</dbReference>
<dbReference type="PANTHER" id="PTHR38118">
    <property type="entry name" value="ANCHORED CELL WALL PROTEIN 11-RELATED"/>
    <property type="match status" value="1"/>
</dbReference>
<accession>A0A9P5D475</accession>
<feature type="compositionally biased region" description="Low complexity" evidence="1">
    <location>
        <begin position="126"/>
        <end position="166"/>
    </location>
</feature>
<dbReference type="PANTHER" id="PTHR38118:SF3">
    <property type="entry name" value="ANCHORED CELL WALL PROTEIN 11"/>
    <property type="match status" value="1"/>
</dbReference>
<dbReference type="GeneID" id="55973740"/>
<dbReference type="AlphaFoldDB" id="A0A9P5D475"/>
<protein>
    <recommendedName>
        <fullName evidence="3">DUF7707 domain-containing protein</fullName>
    </recommendedName>
</protein>
<gene>
    <name evidence="4" type="ORF">GMORB2_7517</name>
</gene>
<dbReference type="Proteomes" id="UP000749293">
    <property type="component" value="Unassembled WGS sequence"/>
</dbReference>
<sequence>MRLAALLAIAVVGVKAVDYDSSLNMTIDPNTVDESTRASWCRAQSDSCTILCDKDDIENDCDYTDLSYNCTCGSNNSAPALQYYQQTLPTFICTQLFETCISTNTGNATGQEACTDDIGDLCGTVPPSKAPASSSTASSSSAESTPSATKTSDSSSTSSTSTSTSDSSDDGDSAATTAGPRGLLTIAVAGVAAGLVAVLV</sequence>
<evidence type="ECO:0000313" key="4">
    <source>
        <dbReference type="EMBL" id="KAF4122525.1"/>
    </source>
</evidence>
<feature type="region of interest" description="Disordered" evidence="1">
    <location>
        <begin position="125"/>
        <end position="178"/>
    </location>
</feature>
<feature type="signal peptide" evidence="2">
    <location>
        <begin position="1"/>
        <end position="16"/>
    </location>
</feature>
<feature type="chain" id="PRO_5040317376" description="DUF7707 domain-containing protein" evidence="2">
    <location>
        <begin position="17"/>
        <end position="200"/>
    </location>
</feature>
<evidence type="ECO:0000256" key="2">
    <source>
        <dbReference type="SAM" id="SignalP"/>
    </source>
</evidence>